<organism evidence="1">
    <name type="scientific">Arundo donax</name>
    <name type="common">Giant reed</name>
    <name type="synonym">Donax arundinaceus</name>
    <dbReference type="NCBI Taxonomy" id="35708"/>
    <lineage>
        <taxon>Eukaryota</taxon>
        <taxon>Viridiplantae</taxon>
        <taxon>Streptophyta</taxon>
        <taxon>Embryophyta</taxon>
        <taxon>Tracheophyta</taxon>
        <taxon>Spermatophyta</taxon>
        <taxon>Magnoliopsida</taxon>
        <taxon>Liliopsida</taxon>
        <taxon>Poales</taxon>
        <taxon>Poaceae</taxon>
        <taxon>PACMAD clade</taxon>
        <taxon>Arundinoideae</taxon>
        <taxon>Arundineae</taxon>
        <taxon>Arundo</taxon>
    </lineage>
</organism>
<name>A0A0A8YNY0_ARUDO</name>
<reference evidence="1" key="2">
    <citation type="journal article" date="2015" name="Data Brief">
        <title>Shoot transcriptome of the giant reed, Arundo donax.</title>
        <authorList>
            <person name="Barrero R.A."/>
            <person name="Guerrero F.D."/>
            <person name="Moolhuijzen P."/>
            <person name="Goolsby J.A."/>
            <person name="Tidwell J."/>
            <person name="Bellgard S.E."/>
            <person name="Bellgard M.I."/>
        </authorList>
    </citation>
    <scope>NUCLEOTIDE SEQUENCE</scope>
    <source>
        <tissue evidence="1">Shoot tissue taken approximately 20 cm above the soil surface</tissue>
    </source>
</reference>
<protein>
    <submittedName>
        <fullName evidence="1">Uncharacterized protein</fullName>
    </submittedName>
</protein>
<proteinExistence type="predicted"/>
<sequence>MRWTRRTRSDNIKESSDMVEAKYKQIMAEAQSFMTRVCKVTIPEMTESVEKAIDGLSSHYNISMPA</sequence>
<dbReference type="EMBL" id="GBRH01273398">
    <property type="protein sequence ID" value="JAD24497.1"/>
    <property type="molecule type" value="Transcribed_RNA"/>
</dbReference>
<dbReference type="PANTHER" id="PTHR37371:SF8">
    <property type="entry name" value="OS07G0452600 PROTEIN"/>
    <property type="match status" value="1"/>
</dbReference>
<reference evidence="1" key="1">
    <citation type="submission" date="2014-09" db="EMBL/GenBank/DDBJ databases">
        <authorList>
            <person name="Magalhaes I.L.F."/>
            <person name="Oliveira U."/>
            <person name="Santos F.R."/>
            <person name="Vidigal T.H.D.A."/>
            <person name="Brescovit A.D."/>
            <person name="Santos A.J."/>
        </authorList>
    </citation>
    <scope>NUCLEOTIDE SEQUENCE</scope>
    <source>
        <tissue evidence="1">Shoot tissue taken approximately 20 cm above the soil surface</tissue>
    </source>
</reference>
<dbReference type="AlphaFoldDB" id="A0A0A8YNY0"/>
<accession>A0A0A8YNY0</accession>
<evidence type="ECO:0000313" key="1">
    <source>
        <dbReference type="EMBL" id="JAD24497.1"/>
    </source>
</evidence>
<dbReference type="PANTHER" id="PTHR37371">
    <property type="entry name" value="OS08G0180400 PROTEIN"/>
    <property type="match status" value="1"/>
</dbReference>